<reference evidence="1" key="1">
    <citation type="submission" date="2021-06" db="EMBL/GenBank/DDBJ databases">
        <authorList>
            <person name="Kallberg Y."/>
            <person name="Tangrot J."/>
            <person name="Rosling A."/>
        </authorList>
    </citation>
    <scope>NUCLEOTIDE SEQUENCE</scope>
    <source>
        <strain evidence="1">MA461A</strain>
    </source>
</reference>
<feature type="non-terminal residue" evidence="1">
    <location>
        <position position="1"/>
    </location>
</feature>
<name>A0ACA9R7U8_9GLOM</name>
<feature type="non-terminal residue" evidence="1">
    <location>
        <position position="127"/>
    </location>
</feature>
<organism evidence="1 2">
    <name type="scientific">Racocetra persica</name>
    <dbReference type="NCBI Taxonomy" id="160502"/>
    <lineage>
        <taxon>Eukaryota</taxon>
        <taxon>Fungi</taxon>
        <taxon>Fungi incertae sedis</taxon>
        <taxon>Mucoromycota</taxon>
        <taxon>Glomeromycotina</taxon>
        <taxon>Glomeromycetes</taxon>
        <taxon>Diversisporales</taxon>
        <taxon>Gigasporaceae</taxon>
        <taxon>Racocetra</taxon>
    </lineage>
</organism>
<proteinExistence type="predicted"/>
<sequence>AEICDYIVRLSAAQNPHLDINRFLSWITEDFDALLVVWKYFTPGYFERDYKDIETPLQFDSALVKLLYWQAGLICLIKGVIFMMKFHDKCDDEGRAMVMMKIHGIGEIMSGYSPIMWIAGDGYRNTE</sequence>
<protein>
    <submittedName>
        <fullName evidence="1">12842_t:CDS:1</fullName>
    </submittedName>
</protein>
<dbReference type="Proteomes" id="UP000789920">
    <property type="component" value="Unassembled WGS sequence"/>
</dbReference>
<comment type="caution">
    <text evidence="1">The sequence shown here is derived from an EMBL/GenBank/DDBJ whole genome shotgun (WGS) entry which is preliminary data.</text>
</comment>
<accession>A0ACA9R7U8</accession>
<keyword evidence="2" id="KW-1185">Reference proteome</keyword>
<dbReference type="EMBL" id="CAJVQC010045118">
    <property type="protein sequence ID" value="CAG8780766.1"/>
    <property type="molecule type" value="Genomic_DNA"/>
</dbReference>
<evidence type="ECO:0000313" key="1">
    <source>
        <dbReference type="EMBL" id="CAG8780766.1"/>
    </source>
</evidence>
<gene>
    <name evidence="1" type="ORF">RPERSI_LOCUS17543</name>
</gene>
<evidence type="ECO:0000313" key="2">
    <source>
        <dbReference type="Proteomes" id="UP000789920"/>
    </source>
</evidence>